<feature type="coiled-coil region" evidence="1">
    <location>
        <begin position="645"/>
        <end position="672"/>
    </location>
</feature>
<dbReference type="OrthoDB" id="5559380at2759"/>
<dbReference type="GO" id="GO:0031578">
    <property type="term" value="P:mitotic spindle orientation checkpoint signaling"/>
    <property type="evidence" value="ECO:0007669"/>
    <property type="project" value="TreeGrafter"/>
</dbReference>
<feature type="region of interest" description="Disordered" evidence="2">
    <location>
        <begin position="885"/>
        <end position="1106"/>
    </location>
</feature>
<reference evidence="3" key="1">
    <citation type="journal article" date="2021" name="Nat. Commun.">
        <title>Genetic determinants of endophytism in the Arabidopsis root mycobiome.</title>
        <authorList>
            <person name="Mesny F."/>
            <person name="Miyauchi S."/>
            <person name="Thiergart T."/>
            <person name="Pickel B."/>
            <person name="Atanasova L."/>
            <person name="Karlsson M."/>
            <person name="Huettel B."/>
            <person name="Barry K.W."/>
            <person name="Haridas S."/>
            <person name="Chen C."/>
            <person name="Bauer D."/>
            <person name="Andreopoulos W."/>
            <person name="Pangilinan J."/>
            <person name="LaButti K."/>
            <person name="Riley R."/>
            <person name="Lipzen A."/>
            <person name="Clum A."/>
            <person name="Drula E."/>
            <person name="Henrissat B."/>
            <person name="Kohler A."/>
            <person name="Grigoriev I.V."/>
            <person name="Martin F.M."/>
            <person name="Hacquard S."/>
        </authorList>
    </citation>
    <scope>NUCLEOTIDE SEQUENCE</scope>
    <source>
        <strain evidence="3">MPI-CAGE-CH-0235</strain>
    </source>
</reference>
<evidence type="ECO:0000256" key="1">
    <source>
        <dbReference type="SAM" id="Coils"/>
    </source>
</evidence>
<feature type="region of interest" description="Disordered" evidence="2">
    <location>
        <begin position="794"/>
        <end position="855"/>
    </location>
</feature>
<feature type="compositionally biased region" description="Low complexity" evidence="2">
    <location>
        <begin position="817"/>
        <end position="829"/>
    </location>
</feature>
<dbReference type="GO" id="GO:0043332">
    <property type="term" value="C:mating projection tip"/>
    <property type="evidence" value="ECO:0007669"/>
    <property type="project" value="TreeGrafter"/>
</dbReference>
<feature type="compositionally biased region" description="Polar residues" evidence="2">
    <location>
        <begin position="346"/>
        <end position="355"/>
    </location>
</feature>
<dbReference type="EMBL" id="JAGPNK010000001">
    <property type="protein sequence ID" value="KAH7328640.1"/>
    <property type="molecule type" value="Genomic_DNA"/>
</dbReference>
<accession>A0A8K0SYV8</accession>
<comment type="caution">
    <text evidence="3">The sequence shown here is derived from an EMBL/GenBank/DDBJ whole genome shotgun (WGS) entry which is preliminary data.</text>
</comment>
<keyword evidence="1" id="KW-0175">Coiled coil</keyword>
<evidence type="ECO:0000313" key="3">
    <source>
        <dbReference type="EMBL" id="KAH7328640.1"/>
    </source>
</evidence>
<feature type="region of interest" description="Disordered" evidence="2">
    <location>
        <begin position="236"/>
        <end position="270"/>
    </location>
</feature>
<dbReference type="PANTHER" id="PTHR37271:SF1">
    <property type="entry name" value="KARYOGAMY PROTEIN KAR9"/>
    <property type="match status" value="1"/>
</dbReference>
<gene>
    <name evidence="3" type="ORF">B0I35DRAFT_346455</name>
</gene>
<feature type="compositionally biased region" description="Polar residues" evidence="2">
    <location>
        <begin position="1014"/>
        <end position="1037"/>
    </location>
</feature>
<dbReference type="AlphaFoldDB" id="A0A8K0SYV8"/>
<keyword evidence="4" id="KW-1185">Reference proteome</keyword>
<dbReference type="GO" id="GO:0030473">
    <property type="term" value="P:nuclear migration along microtubule"/>
    <property type="evidence" value="ECO:0007669"/>
    <property type="project" value="TreeGrafter"/>
</dbReference>
<dbReference type="GO" id="GO:0005938">
    <property type="term" value="C:cell cortex"/>
    <property type="evidence" value="ECO:0007669"/>
    <property type="project" value="TreeGrafter"/>
</dbReference>
<dbReference type="InterPro" id="IPR013889">
    <property type="entry name" value="Karyogamy_KAR9"/>
</dbReference>
<organism evidence="3 4">
    <name type="scientific">Stachybotrys elegans</name>
    <dbReference type="NCBI Taxonomy" id="80388"/>
    <lineage>
        <taxon>Eukaryota</taxon>
        <taxon>Fungi</taxon>
        <taxon>Dikarya</taxon>
        <taxon>Ascomycota</taxon>
        <taxon>Pezizomycotina</taxon>
        <taxon>Sordariomycetes</taxon>
        <taxon>Hypocreomycetidae</taxon>
        <taxon>Hypocreales</taxon>
        <taxon>Stachybotryaceae</taxon>
        <taxon>Stachybotrys</taxon>
    </lineage>
</organism>
<proteinExistence type="predicted"/>
<feature type="region of interest" description="Disordered" evidence="2">
    <location>
        <begin position="88"/>
        <end position="157"/>
    </location>
</feature>
<feature type="compositionally biased region" description="Low complexity" evidence="2">
    <location>
        <begin position="121"/>
        <end position="142"/>
    </location>
</feature>
<feature type="compositionally biased region" description="Basic and acidic residues" evidence="2">
    <location>
        <begin position="1096"/>
        <end position="1106"/>
    </location>
</feature>
<feature type="compositionally biased region" description="Polar residues" evidence="2">
    <location>
        <begin position="794"/>
        <end position="811"/>
    </location>
</feature>
<sequence>MTHGEDVSTAAASASGLSASTDHLQDHVNADSQSSLNDAADLLNFAEPPGDLSLLSLNSAAASPRTAPANLSTLSTTTNTTFFSAANSTTTTRAASPVAITTPTTSVAPDALRHQRPSDNAAALTPSPSPSPGLSAASPSQPHGKTSSPSPYQLPAAAIRKPSPGLAARLKALGFGAAKEATASLTPLHNPIGRLNEDQLRQLDQRHQAGSLAAVITRRGRPWKGATASDISAASSDILVDHPDPRASSTSPARSLEAAATSNIDLPQLPEIAEPEPLAMDTFKYRLPDHTNGNGTKATLETRREHLERDMSPPASDDLVRPLSPTPPPPPPKDDPSTPRTPPPNDFTSGLGTYFTPSHNRPGSIYTLSRASFANQLAQLTSLQLPDAESLSSKVSAIPTAQVAATALINAADQIRSWIHKASEVIGGLDSEDDVEWAAAGGREGLAEVENAIIRFEELINVFIGAIEELQARDDIRSVSPKDLNLAVTQMEAIISEWAKIRSTLQNVKSQVEIAMEWEELWNNVLGDIQGEMDELIRLVFEMEERRHKSLVAAANGDAVDIGDLETIVEDTPPQTAKLHAHSRVSMAGFPLSPASPGTPGLSQDDSSLLALFARMQPLRASLDFLPMRLSVFEARAEGSFPTACEELEMRRAGLDANYKKLEKDAESLRKELGEDRWVIVFRGAGRQAQKMHESVERSLLKLKEAIDSGAHLSNQAVVAKKIENYEAKKIHYGPAIERVLSIIDKGVKDRLTVNGEILRLHADLQARWESLKRQTTDMDSVVEEVQVDWRSQQLRDSVSSMLSNDRSTIGSGRETPGSSPPSSVIMSSLGFDPHTPAPKGQNTRSPNVGSGGKSLQVANRRLSALPAPLGATNKRQASYRLSTIPSSSATTPHAGAAQQRPPSALSHRPRWNMSTNTSGIDTGHNFKPLTLTTPSPYARTTPTSQKSASSITPLSGSRLPTIRSQLIRSASESPRVEDSPSRTGHSRLSFRERLASPGPYSQQTLKPPAKPRLTTQASMSALSNNRRSSLQPSRTALSADDKQVARPASSLASTSSRRSSLLPQPRSRPEEESGRTTPHYSAPTRTSVRRNSSTEPKDSKPRWRH</sequence>
<protein>
    <submittedName>
        <fullName evidence="3">Cortical protein KAR9-domain-containing protein</fullName>
    </submittedName>
</protein>
<evidence type="ECO:0000256" key="2">
    <source>
        <dbReference type="SAM" id="MobiDB-lite"/>
    </source>
</evidence>
<dbReference type="PANTHER" id="PTHR37271">
    <property type="entry name" value="KARYOGAMY PROTEIN KAR9"/>
    <property type="match status" value="1"/>
</dbReference>
<evidence type="ECO:0000313" key="4">
    <source>
        <dbReference type="Proteomes" id="UP000813444"/>
    </source>
</evidence>
<feature type="compositionally biased region" description="Polar residues" evidence="2">
    <location>
        <begin position="1076"/>
        <end position="1095"/>
    </location>
</feature>
<dbReference type="GO" id="GO:0005816">
    <property type="term" value="C:spindle pole body"/>
    <property type="evidence" value="ECO:0007669"/>
    <property type="project" value="TreeGrafter"/>
</dbReference>
<feature type="compositionally biased region" description="Low complexity" evidence="2">
    <location>
        <begin position="8"/>
        <end position="20"/>
    </location>
</feature>
<feature type="region of interest" description="Disordered" evidence="2">
    <location>
        <begin position="308"/>
        <end position="355"/>
    </location>
</feature>
<dbReference type="Pfam" id="PF08580">
    <property type="entry name" value="KAR9"/>
    <property type="match status" value="1"/>
</dbReference>
<feature type="compositionally biased region" description="Low complexity" evidence="2">
    <location>
        <begin position="88"/>
        <end position="97"/>
    </location>
</feature>
<dbReference type="Proteomes" id="UP000813444">
    <property type="component" value="Unassembled WGS sequence"/>
</dbReference>
<feature type="compositionally biased region" description="Polar residues" evidence="2">
    <location>
        <begin position="931"/>
        <end position="956"/>
    </location>
</feature>
<feature type="compositionally biased region" description="Low complexity" evidence="2">
    <location>
        <begin position="1046"/>
        <end position="1066"/>
    </location>
</feature>
<feature type="compositionally biased region" description="Polar residues" evidence="2">
    <location>
        <begin position="963"/>
        <end position="973"/>
    </location>
</feature>
<dbReference type="GO" id="GO:0051293">
    <property type="term" value="P:establishment of spindle localization"/>
    <property type="evidence" value="ECO:0007669"/>
    <property type="project" value="TreeGrafter"/>
</dbReference>
<name>A0A8K0SYV8_9HYPO</name>
<feature type="region of interest" description="Disordered" evidence="2">
    <location>
        <begin position="1"/>
        <end position="33"/>
    </location>
</feature>